<dbReference type="SUPFAM" id="SSF52799">
    <property type="entry name" value="(Phosphotyrosine protein) phosphatases II"/>
    <property type="match status" value="6"/>
</dbReference>
<feature type="domain" description="Tyrosine specific protein phosphatases" evidence="10">
    <location>
        <begin position="963"/>
        <end position="1031"/>
    </location>
</feature>
<dbReference type="InterPro" id="IPR016130">
    <property type="entry name" value="Tyr_Pase_AS"/>
</dbReference>
<evidence type="ECO:0000256" key="1">
    <source>
        <dbReference type="ARBA" id="ARBA00009580"/>
    </source>
</evidence>
<dbReference type="Gene3D" id="2.60.120.260">
    <property type="entry name" value="Galactose-binding domain-like"/>
    <property type="match status" value="4"/>
</dbReference>
<dbReference type="EMBL" id="PZQS01000014">
    <property type="protein sequence ID" value="PVD18794.1"/>
    <property type="molecule type" value="Genomic_DNA"/>
</dbReference>
<dbReference type="Pfam" id="PF00102">
    <property type="entry name" value="Y_phosphatase"/>
    <property type="match status" value="5"/>
</dbReference>
<dbReference type="SMART" id="SM00404">
    <property type="entry name" value="PTPc_motif"/>
    <property type="match status" value="3"/>
</dbReference>
<evidence type="ECO:0000259" key="10">
    <source>
        <dbReference type="PROSITE" id="PS50056"/>
    </source>
</evidence>
<evidence type="ECO:0000313" key="12">
    <source>
        <dbReference type="Proteomes" id="UP000245119"/>
    </source>
</evidence>
<keyword evidence="8" id="KW-0732">Signal</keyword>
<feature type="chain" id="PRO_5015694634" description="protein-tyrosine-phosphatase" evidence="8">
    <location>
        <begin position="21"/>
        <end position="3178"/>
    </location>
</feature>
<evidence type="ECO:0000259" key="9">
    <source>
        <dbReference type="PROSITE" id="PS50055"/>
    </source>
</evidence>
<dbReference type="SMART" id="SM00194">
    <property type="entry name" value="PTPc"/>
    <property type="match status" value="2"/>
</dbReference>
<evidence type="ECO:0000313" key="11">
    <source>
        <dbReference type="EMBL" id="PVD18794.1"/>
    </source>
</evidence>
<dbReference type="PROSITE" id="PS50056">
    <property type="entry name" value="TYR_PHOSPHATASE_2"/>
    <property type="match status" value="4"/>
</dbReference>
<comment type="caution">
    <text evidence="11">The sequence shown here is derived from an EMBL/GenBank/DDBJ whole genome shotgun (WGS) entry which is preliminary data.</text>
</comment>
<dbReference type="STRING" id="400727.A0A2T7NC93"/>
<comment type="similarity">
    <text evidence="1">Belongs to the protein-tyrosine phosphatase family.</text>
</comment>
<organism evidence="11 12">
    <name type="scientific">Pomacea canaliculata</name>
    <name type="common">Golden apple snail</name>
    <dbReference type="NCBI Taxonomy" id="400727"/>
    <lineage>
        <taxon>Eukaryota</taxon>
        <taxon>Metazoa</taxon>
        <taxon>Spiralia</taxon>
        <taxon>Lophotrochozoa</taxon>
        <taxon>Mollusca</taxon>
        <taxon>Gastropoda</taxon>
        <taxon>Caenogastropoda</taxon>
        <taxon>Architaenioglossa</taxon>
        <taxon>Ampullarioidea</taxon>
        <taxon>Ampullariidae</taxon>
        <taxon>Pomacea</taxon>
    </lineage>
</organism>
<dbReference type="PROSITE" id="PS00022">
    <property type="entry name" value="EGF_1"/>
    <property type="match status" value="1"/>
</dbReference>
<dbReference type="SUPFAM" id="SSF57184">
    <property type="entry name" value="Growth factor receptor domain"/>
    <property type="match status" value="1"/>
</dbReference>
<reference evidence="11 12" key="1">
    <citation type="submission" date="2018-04" db="EMBL/GenBank/DDBJ databases">
        <title>The genome of golden apple snail Pomacea canaliculata provides insight into stress tolerance and invasive adaptation.</title>
        <authorList>
            <person name="Liu C."/>
            <person name="Liu B."/>
            <person name="Ren Y."/>
            <person name="Zhang Y."/>
            <person name="Wang H."/>
            <person name="Li S."/>
            <person name="Jiang F."/>
            <person name="Yin L."/>
            <person name="Zhang G."/>
            <person name="Qian W."/>
            <person name="Fan W."/>
        </authorList>
    </citation>
    <scope>NUCLEOTIDE SEQUENCE [LARGE SCALE GENOMIC DNA]</scope>
    <source>
        <strain evidence="11">SZHN2017</strain>
        <tissue evidence="11">Muscle</tissue>
    </source>
</reference>
<dbReference type="SMART" id="SM00181">
    <property type="entry name" value="EGF"/>
    <property type="match status" value="5"/>
</dbReference>
<dbReference type="PROSITE" id="PS00383">
    <property type="entry name" value="TYR_PHOSPHATASE_1"/>
    <property type="match status" value="3"/>
</dbReference>
<feature type="domain" description="Tyrosine-protein phosphatase" evidence="9">
    <location>
        <begin position="814"/>
        <end position="1051"/>
    </location>
</feature>
<dbReference type="InterPro" id="IPR000742">
    <property type="entry name" value="EGF"/>
</dbReference>
<evidence type="ECO:0000256" key="6">
    <source>
        <dbReference type="SAM" id="MobiDB-lite"/>
    </source>
</evidence>
<feature type="signal peptide" evidence="8">
    <location>
        <begin position="1"/>
        <end position="20"/>
    </location>
</feature>
<keyword evidence="7" id="KW-0472">Membrane</keyword>
<feature type="domain" description="Tyrosine-protein phosphatase" evidence="9">
    <location>
        <begin position="2653"/>
        <end position="2825"/>
    </location>
</feature>
<protein>
    <recommendedName>
        <fullName evidence="2">protein-tyrosine-phosphatase</fullName>
        <ecNumber evidence="2">3.1.3.48</ecNumber>
    </recommendedName>
</protein>
<evidence type="ECO:0000256" key="7">
    <source>
        <dbReference type="SAM" id="Phobius"/>
    </source>
</evidence>
<dbReference type="EC" id="3.1.3.48" evidence="2"/>
<dbReference type="InterPro" id="IPR029021">
    <property type="entry name" value="Prot-tyrosine_phosphatase-like"/>
</dbReference>
<name>A0A2T7NC93_POMCA</name>
<proteinExistence type="inferred from homology"/>
<feature type="domain" description="Tyrosine-protein phosphatase" evidence="9">
    <location>
        <begin position="2392"/>
        <end position="2645"/>
    </location>
</feature>
<feature type="domain" description="Tyrosine specific protein phosphatases" evidence="10">
    <location>
        <begin position="3066"/>
        <end position="3141"/>
    </location>
</feature>
<feature type="domain" description="Tyrosine-protein phosphatase" evidence="9">
    <location>
        <begin position="497"/>
        <end position="750"/>
    </location>
</feature>
<dbReference type="InterPro" id="IPR000242">
    <property type="entry name" value="PTP_cat"/>
</dbReference>
<dbReference type="Proteomes" id="UP000245119">
    <property type="component" value="Linkage Group LG14"/>
</dbReference>
<comment type="catalytic activity">
    <reaction evidence="5">
        <text>O-phospho-L-tyrosyl-[protein] + H2O = L-tyrosyl-[protein] + phosphate</text>
        <dbReference type="Rhea" id="RHEA:10684"/>
        <dbReference type="Rhea" id="RHEA-COMP:10136"/>
        <dbReference type="Rhea" id="RHEA-COMP:20101"/>
        <dbReference type="ChEBI" id="CHEBI:15377"/>
        <dbReference type="ChEBI" id="CHEBI:43474"/>
        <dbReference type="ChEBI" id="CHEBI:46858"/>
        <dbReference type="ChEBI" id="CHEBI:61978"/>
        <dbReference type="EC" id="3.1.3.48"/>
    </reaction>
</comment>
<accession>A0A2T7NC93</accession>
<dbReference type="PRINTS" id="PR00700">
    <property type="entry name" value="PRTYPHPHTASE"/>
</dbReference>
<dbReference type="Gene3D" id="3.90.190.10">
    <property type="entry name" value="Protein tyrosine phosphatase superfamily"/>
    <property type="match status" value="6"/>
</dbReference>
<dbReference type="SUPFAM" id="SSF49785">
    <property type="entry name" value="Galactose-binding domain-like"/>
    <property type="match status" value="1"/>
</dbReference>
<dbReference type="InterPro" id="IPR000387">
    <property type="entry name" value="Tyr_Pase_dom"/>
</dbReference>
<dbReference type="PROSITE" id="PS50055">
    <property type="entry name" value="TYR_PHOSPHATASE_PTP"/>
    <property type="match status" value="5"/>
</dbReference>
<evidence type="ECO:0000256" key="2">
    <source>
        <dbReference type="ARBA" id="ARBA00013064"/>
    </source>
</evidence>
<gene>
    <name evidence="11" type="ORF">C0Q70_21346</name>
</gene>
<dbReference type="GO" id="GO:0004725">
    <property type="term" value="F:protein tyrosine phosphatase activity"/>
    <property type="evidence" value="ECO:0007669"/>
    <property type="project" value="UniProtKB-EC"/>
</dbReference>
<keyword evidence="7" id="KW-0812">Transmembrane</keyword>
<evidence type="ECO:0000256" key="5">
    <source>
        <dbReference type="ARBA" id="ARBA00051722"/>
    </source>
</evidence>
<dbReference type="FunFam" id="3.90.190.10:FF:000102">
    <property type="entry name" value="Receptor-type tyrosine-protein phosphatase"/>
    <property type="match status" value="1"/>
</dbReference>
<feature type="compositionally biased region" description="Polar residues" evidence="6">
    <location>
        <begin position="378"/>
        <end position="387"/>
    </location>
</feature>
<evidence type="ECO:0000256" key="3">
    <source>
        <dbReference type="ARBA" id="ARBA00022801"/>
    </source>
</evidence>
<feature type="domain" description="Tyrosine-protein phosphatase" evidence="9">
    <location>
        <begin position="2875"/>
        <end position="3150"/>
    </location>
</feature>
<dbReference type="PANTHER" id="PTHR19134">
    <property type="entry name" value="RECEPTOR-TYPE TYROSINE-PROTEIN PHOSPHATASE"/>
    <property type="match status" value="1"/>
</dbReference>
<feature type="transmembrane region" description="Helical" evidence="7">
    <location>
        <begin position="2222"/>
        <end position="2246"/>
    </location>
</feature>
<sequence>MTTLSVLLVLVLALVTGCEGRSEETCRVPGWFGPDCVYKCHCQQTLCDGASGECTEGTRCEDGYTGTSCQYSDIAFRRSTSVKSDCQWDGNSSAPVDGDRVTCLTARATGSGPCSWSVALTGTFVVTQIHVKIPRGTADNNTWQVRCHNDRNSTTTEARRQKWSSSDDYLTYLPPHNFFITRIEIVTPSQKELKLCEVNVLGGRNVVLKKNATQGNQTFNKTSGAEKAVSDEGRRHYRDQCAIAKTDTDRGQPLAWWKVVLGQNVLAWQVEVHTPPASEDMTIIMSSNNGSTWDLHVDIPRQGIVLTKPVLPVQPTEVVITRRDRLSLCEVRVLGGTYGTECSETCSKNCVNRGCSPKDGTCTQGCHPGVKKRKASEAETQMTNWGDRSTPWRGHVTERTSHAPSRQSDTRHGRRSTQRLPLIKHEEMIADTRPPSAANWKLTSKTDQDGVDVVPDALNLYYQSYIEVDVDTFKSSVVAVRDFPSKVARWLSDPEHFRKERSALPEGKRTHSKTAALPQNIIKMRYREIYLYDHSRVILKPLPDDPSSDFYDASYIDGYAREKEYIAAQGPIQKTVDDFLRMVWDVGCPCIVMLANTEEMGRVKCHQYWPVDGATFSTQNVTVTNRRTSQFADFCIRDLILERGGQTKEVKMFHYTAWPANLPPSSPWSLLDFRSKVRQVESTKGPTIVHCSAGIGRTGTFLALDILLTRAEVEGVVDVFTCVWVLRQQRAGMVQTLTQYMFIFEALAAALVTSVPVSVENFNLNRWLSNKDKENLMEKEYKNLKMFVESSGAEGNVCHADPSSCHEISQGTQRVSVFAVDKHCTPVYVDAVFFSGYLQERAFIQTHSPQDGDVISFLSIVCQHHVSKIICLDTAADKSAIYWPDKGRSSVTFEPYQVELLDVKEEQGVVARILRIHLLHLNNYMNEDGISLVAQEWHDFTHYSLSTSPDTLLRSSQISVELKALIHVAQPIPQGPVLVHCRDGQTHSGLFCVLCVTLERMRLNGEVAISYVTGHMSMSRRRMIISQRLAIVQDGSDPTDYAFGRNTFVDTDCITNENGSVVVDGHVDTCFEARGKDGSNCSWFIHQTTLHGEFWSIKTTLQGNQGEETFNDTSGAEKAVDDERKRSYKDQCAVMKARNDDVKGLDVEMELKLSNGSSMDLQSDEPRVGMALASIPRPVPATELHIRKKQKGDYLILCEVRVLGDCMDGYYGWLCDRRCSCSNTEAACDKMWGSCPSSVMGETGWSTVGYRASETCSQSGWFGPKCVYKCHCQNDSLDKTPCDFAQGTCAEGSRCEDGYTGASCQYSYLAFCRSSSLVSCEGDQDSSLAVDGKDATCITLRAMGSRDCSWSVNLTSASFVTQISVKIPPGAHNNYTWQVYCHNDRKITTTEARRQVSADNDIIYFPPKNFLVTRVEIVVPSKSELKLCEVNIMGGRNIALKKKATQSENFNEISGAEKAVDDEGKRYSQDQCAIAKAGTIPGQPLTSWWKVVLGQNVLAWQVEAHTCHECTNVGLNMRLSNGSLVDLKYEVPRRVMIISRSEEPLQATELHVTKKDSLTLCEIVWTGISGGCVTIAVTAAVRRRCVTRCGEPVGGLAVRSGGKDPDVSKSALEDFMDSNAVISAAITVSMATAFTLTAAAVVSLAGKATGVITPVIQDRLEHGVERSVIPTVLKDIVITWMESVARGVGQDGKEKCVSTLITSSLGQQLNESPLETPEQEKCSEPGWFGPHCVYKCHCNSSCDPSLGTCDSCEDGYAGTACQYANLAFRRTTILQSGCSSVQNSSVAVDGKEETCLTARRTDSGSCTLSVILTTATFVTQVIVKTPVGTADNDTVQVVFHNETNMTTKVQSRGSGNNTEISFFPPDNILVTRVDVVAPWEKELNLCELNVLGGRNIALKKNASQSGETFGEIYGAEKAVDDEGKRHYKDQCAIAKTKTGQPLTSWWRVDVGQNVFAWQVEIHTLPESVDLSVSMKLSNGSFALLNNEAPRTGIVITKIDRCVQTTEITINKSGDNLLLCEVRVLGDCLNGYFGWSCEHQCQCHDSREVCDKVSGACSISGCGRGWFGPGCQKACPPGYYGFQCHEKCSDNCTDGKCLRTDGSCSCKPGWEGDRCSQRCQGSFGIDCKQSCPSYCLNTTCHAETGDCTLGCMPGWTDGNCSKKCDQGFYGNKCSSKCSSNCRDGVCDPVNGTCLKGCMSGTTGNSCEKQVHEEKEKRNFHDQYVTIVLSVGIGFVTISIIIMTALVYKRRQKGRLQHRLLDSSDRSMSSRLYGAEVLDTTPLSVHMRVTREQVDASPGINMKQEIIKRCATSTNSPASKKKAKAAEEMKGKSIKLGSATKFNIASSCDRGSCGTSSLSSNYSEVGEKSLHRNAVPVVEFAAKVKHWLTEPRLFAEERSHLPDGKVAEWKTALIPENIRKSRYRDIYPYDHSRVVLNQLSGSPHSDFYNASYIDGYNTQHQYIAAQGPMEKTTDDFLRMVWDVKCSCIVMLTNTVEMGRVKCHQYWPADGASMSTENITLSLLNTTTFADFCVRDLILERNGETRRVKMFHYTAWPDNSAPVSPWSILSFRNKVHQDMTPDGPVIVHCSAGIGRTGTFLAIDILLSRAAQDQMVDVFACVWTLRQQRISMVQTLTQYTFIYEAIAAALVTSAPEPVDEFRLSRWLGEEDGSSHICNEYQSYRYNRAFIQTHSPRDCDIVHFLSMVCQHHVTTIVSLDTMAETSQQDSVYWPEVEQSSVTFGPYRVELLGVRTAKGITTRFMRIHLPQLYDFITGENSQGEAKAWHDVTQLTSCLWPDSLLTSEAVCTLQLLVNAAQPEPENLVLVHCKERMRSNSDVAISYVTAHLSAPEGCIVITQQDSVYWPEVEQSSVTFGPYRVELLGVRTAEGITTRFMRIHLPQLYDFITGENSQGEAKAWHDVTQLTSCLWPDSLLTSEAVCTLQLLVNAAQPEPENLVLVHCKERMRSNSDVAISYVTAHLSAPEGCIVITQQDSVYWPEVEQSSVTFGPYRVELLGVRTAEGITTRFMRIHLPQLYDFITGENSQGEAKAWHDVTQLTSCLWPDSLLMSEAVSTLQLLVNAAQPEPENLVLVHCKDGRSRSGLFCVLSVVKERMRSNSDVAISYVTAHLSAPEGCIVITQDQYEFLFYFVQHQIDAMRGEDLSSESQSESGDTTLADIWTI</sequence>
<evidence type="ECO:0000256" key="8">
    <source>
        <dbReference type="SAM" id="SignalP"/>
    </source>
</evidence>
<keyword evidence="7" id="KW-1133">Transmembrane helix</keyword>
<dbReference type="InterPro" id="IPR003595">
    <property type="entry name" value="Tyr_Pase_cat"/>
</dbReference>
<keyword evidence="4" id="KW-0904">Protein phosphatase</keyword>
<keyword evidence="12" id="KW-1185">Reference proteome</keyword>
<evidence type="ECO:0000256" key="4">
    <source>
        <dbReference type="ARBA" id="ARBA00022912"/>
    </source>
</evidence>
<dbReference type="InterPro" id="IPR008979">
    <property type="entry name" value="Galactose-bd-like_sf"/>
</dbReference>
<feature type="region of interest" description="Disordered" evidence="6">
    <location>
        <begin position="374"/>
        <end position="419"/>
    </location>
</feature>
<dbReference type="InterPro" id="IPR050348">
    <property type="entry name" value="Protein-Tyr_Phosphatase"/>
</dbReference>
<feature type="domain" description="Tyrosine specific protein phosphatases" evidence="10">
    <location>
        <begin position="2566"/>
        <end position="2636"/>
    </location>
</feature>
<dbReference type="InterPro" id="IPR009030">
    <property type="entry name" value="Growth_fac_rcpt_cys_sf"/>
</dbReference>
<dbReference type="OrthoDB" id="6158071at2759"/>
<keyword evidence="3" id="KW-0378">Hydrolase</keyword>
<feature type="domain" description="Tyrosine specific protein phosphatases" evidence="10">
    <location>
        <begin position="671"/>
        <end position="741"/>
    </location>
</feature>
<dbReference type="PANTHER" id="PTHR19134:SF562">
    <property type="entry name" value="PROTEIN-TYROSINE-PHOSPHATASE"/>
    <property type="match status" value="1"/>
</dbReference>
<dbReference type="Gene3D" id="2.170.300.10">
    <property type="entry name" value="Tie2 ligand-binding domain superfamily"/>
    <property type="match status" value="1"/>
</dbReference>